<dbReference type="PROSITE" id="PS51194">
    <property type="entry name" value="HELICASE_CTER"/>
    <property type="match status" value="1"/>
</dbReference>
<keyword evidence="2" id="KW-0863">Zinc-finger</keyword>
<dbReference type="Gene3D" id="3.40.50.300">
    <property type="entry name" value="P-loop containing nucleotide triphosphate hydrolases"/>
    <property type="match status" value="1"/>
</dbReference>
<dbReference type="Gene3D" id="3.40.50.10810">
    <property type="entry name" value="Tandem AAA-ATPase domain"/>
    <property type="match status" value="1"/>
</dbReference>
<dbReference type="CDD" id="cd18793">
    <property type="entry name" value="SF2_C_SNF"/>
    <property type="match status" value="1"/>
</dbReference>
<dbReference type="SMART" id="SM00490">
    <property type="entry name" value="HELICc"/>
    <property type="match status" value="1"/>
</dbReference>
<dbReference type="InterPro" id="IPR049730">
    <property type="entry name" value="SNF2/RAD54-like_C"/>
</dbReference>
<keyword evidence="8" id="KW-0067">ATP-binding</keyword>
<feature type="domain" description="Helicase C-terminal" evidence="7">
    <location>
        <begin position="982"/>
        <end position="1136"/>
    </location>
</feature>
<reference evidence="8 9" key="1">
    <citation type="journal article" date="2023" name="PLoS ONE">
        <title>Complete genome assembly of Hawai'i environmental nontuberculous mycobacteria reveals unexpected co-isolation with methylobacteria.</title>
        <authorList>
            <person name="Hendrix J."/>
            <person name="Epperson L.E."/>
            <person name="Tong E.I."/>
            <person name="Chan Y.L."/>
            <person name="Hasan N.A."/>
            <person name="Dawrs S.N."/>
            <person name="Norton G.J."/>
            <person name="Virdi R."/>
            <person name="Crooks J.L."/>
            <person name="Chan E.D."/>
            <person name="Honda J.R."/>
            <person name="Strong M."/>
        </authorList>
    </citation>
    <scope>NUCLEOTIDE SEQUENCE [LARGE SCALE GENOMIC DNA]</scope>
    <source>
        <strain evidence="8 9">NJH_HI04-1</strain>
    </source>
</reference>
<dbReference type="GO" id="GO:0004386">
    <property type="term" value="F:helicase activity"/>
    <property type="evidence" value="ECO:0007669"/>
    <property type="project" value="UniProtKB-KW"/>
</dbReference>
<feature type="coiled-coil region" evidence="3">
    <location>
        <begin position="966"/>
        <end position="993"/>
    </location>
</feature>
<dbReference type="RefSeq" id="WP_063919986.1">
    <property type="nucleotide sequence ID" value="NZ_JAQYXP010000001.1"/>
</dbReference>
<organism evidence="8 9">
    <name type="scientific">Methylobacterium ajmalii</name>
    <dbReference type="NCBI Taxonomy" id="2738439"/>
    <lineage>
        <taxon>Bacteria</taxon>
        <taxon>Pseudomonadati</taxon>
        <taxon>Pseudomonadota</taxon>
        <taxon>Alphaproteobacteria</taxon>
        <taxon>Hyphomicrobiales</taxon>
        <taxon>Methylobacteriaceae</taxon>
        <taxon>Methylobacterium</taxon>
    </lineage>
</organism>
<evidence type="ECO:0000313" key="8">
    <source>
        <dbReference type="EMBL" id="MEN3232140.1"/>
    </source>
</evidence>
<dbReference type="Pfam" id="PF00176">
    <property type="entry name" value="SNF2-rel_dom"/>
    <property type="match status" value="1"/>
</dbReference>
<dbReference type="SMART" id="SM00487">
    <property type="entry name" value="DEXDc"/>
    <property type="match status" value="1"/>
</dbReference>
<keyword evidence="2" id="KW-0862">Zinc</keyword>
<evidence type="ECO:0000256" key="3">
    <source>
        <dbReference type="SAM" id="Coils"/>
    </source>
</evidence>
<dbReference type="CDD" id="cd18012">
    <property type="entry name" value="DEXQc_arch_SWI2_SNF2"/>
    <property type="match status" value="1"/>
</dbReference>
<proteinExistence type="predicted"/>
<dbReference type="InterPro" id="IPR038718">
    <property type="entry name" value="SNF2-like_sf"/>
</dbReference>
<dbReference type="PANTHER" id="PTHR10799">
    <property type="entry name" value="SNF2/RAD54 HELICASE FAMILY"/>
    <property type="match status" value="1"/>
</dbReference>
<accession>A0ABU9ZM97</accession>
<gene>
    <name evidence="8" type="ORF">PUR29_00695</name>
</gene>
<dbReference type="EMBL" id="JAQYXP010000001">
    <property type="protein sequence ID" value="MEN3232140.1"/>
    <property type="molecule type" value="Genomic_DNA"/>
</dbReference>
<sequence length="1144" mass="123727">MRRTLSFTERDILRNCGHASFHDGAGDLANGQVLDVETDGDGYLEGDVESRSGKTVYNVSIEVERAGRDTVIRGLCTCRDRTNCRHVAAVLLGAFRGTALRPPPPPTPETRAARLLQLRDCADPEALPEELERWIQSLDRARRTGSEAFPPEIDRRLIYVLLALPGRGGTASRLGVAPMQARILKGGALSAKARPVEPYGVVHAATPSAYLRPSDLRILKALAGREREAEGEAPPAYPLLDRTGAEILERVLATGRARFGTVLGPALAAGPPRPGRIDWVEGEETLTPHPRLADRDGTGRGTDQETCEATDDATVLALAAQPPAYLDPEAGLVGPIEVGMPPHLAAALLAAPAVPAASAQALNAALAAAVPGLALRLPEPPRERIVDTPPVPVLRLFQIEAPAPYFYGRPPVPVRLAALSFRYGPVAVPFGDPRQRPSKLAGGRLHVVERDAPAEQRAVARLLAHGLSPLQERRTPLALGHAQHQAHARDFLPDAGEEAWTAIQAEALPALAAEGFEIGADRSFRGRVLRPDAAVEFAIRESTGIDWLELDLGIEVEGERIPLAEPVAALLARPDFSIEALDEASPEPVMVPLPDGRVLALPAARLKPILLALRELSLGGSGEGGRLRLGLVDAATLAALERASQAAMVAWRGGEALRAMGRRLLAEGGIPPVAPPESFRAQLRPYQAEGLAWLAFLREAGLGGILADDMGLGKTVQALALIAREKAEGRLDRPALVVAPTSLMANWRREAERFAPGLAVLVLHGLGRREHFDAIAQHDLVLTTYPLVARDQAVLGAQEWHLLVLDEAQTIKNPDAATTQIIRSLAARHRFCLSGTPLENNLAELWSLFSFACPGLLGERRTFARDWRTPIEKHGDAERGRLLARRIRPFLLRRTKEEVARDLPAKTEITEEVEMGEAQRALYESIRLAMHARVREAIAAKGWERSRIVVLDALLKLRQACCDPRLLKLDHAAEAASAKLERLEELLEALVAEGRRVLVFSQFTAMLDLIKPRLAAAGIVHAELTGRTRKREAVLARFEAGEVPVFLISLKAGGTGLNLTGADTVILYDPWWNPAVEAQAIDRAHRIGQDKPVFVHRLVAARSIEEKMEALKARKSALAEALFDHDGTPTSALTPADIDALLEA</sequence>
<evidence type="ECO:0000256" key="1">
    <source>
        <dbReference type="ARBA" id="ARBA00022801"/>
    </source>
</evidence>
<evidence type="ECO:0000259" key="7">
    <source>
        <dbReference type="PROSITE" id="PS51194"/>
    </source>
</evidence>
<feature type="domain" description="SWIM-type" evidence="5">
    <location>
        <begin position="57"/>
        <end position="95"/>
    </location>
</feature>
<keyword evidence="8" id="KW-0547">Nucleotide-binding</keyword>
<keyword evidence="2" id="KW-0479">Metal-binding</keyword>
<evidence type="ECO:0000256" key="2">
    <source>
        <dbReference type="PROSITE-ProRule" id="PRU00325"/>
    </source>
</evidence>
<dbReference type="InterPro" id="IPR027417">
    <property type="entry name" value="P-loop_NTPase"/>
</dbReference>
<dbReference type="Proteomes" id="UP001407347">
    <property type="component" value="Unassembled WGS sequence"/>
</dbReference>
<dbReference type="InterPro" id="IPR001650">
    <property type="entry name" value="Helicase_C-like"/>
</dbReference>
<comment type="caution">
    <text evidence="8">The sequence shown here is derived from an EMBL/GenBank/DDBJ whole genome shotgun (WGS) entry which is preliminary data.</text>
</comment>
<dbReference type="InterPro" id="IPR000330">
    <property type="entry name" value="SNF2_N"/>
</dbReference>
<evidence type="ECO:0000259" key="5">
    <source>
        <dbReference type="PROSITE" id="PS50966"/>
    </source>
</evidence>
<evidence type="ECO:0000256" key="4">
    <source>
        <dbReference type="SAM" id="MobiDB-lite"/>
    </source>
</evidence>
<name>A0ABU9ZM97_9HYPH</name>
<feature type="region of interest" description="Disordered" evidence="4">
    <location>
        <begin position="284"/>
        <end position="305"/>
    </location>
</feature>
<protein>
    <submittedName>
        <fullName evidence="8">DEAD/DEAH box helicase</fullName>
    </submittedName>
</protein>
<dbReference type="PROSITE" id="PS50966">
    <property type="entry name" value="ZF_SWIM"/>
    <property type="match status" value="1"/>
</dbReference>
<dbReference type="InterPro" id="IPR007527">
    <property type="entry name" value="Znf_SWIM"/>
</dbReference>
<evidence type="ECO:0000259" key="6">
    <source>
        <dbReference type="PROSITE" id="PS51192"/>
    </source>
</evidence>
<feature type="domain" description="Helicase ATP-binding" evidence="6">
    <location>
        <begin position="695"/>
        <end position="855"/>
    </location>
</feature>
<keyword evidence="8" id="KW-0347">Helicase</keyword>
<dbReference type="InterPro" id="IPR014001">
    <property type="entry name" value="Helicase_ATP-bd"/>
</dbReference>
<dbReference type="SUPFAM" id="SSF52540">
    <property type="entry name" value="P-loop containing nucleoside triphosphate hydrolases"/>
    <property type="match status" value="2"/>
</dbReference>
<dbReference type="Pfam" id="PF00271">
    <property type="entry name" value="Helicase_C"/>
    <property type="match status" value="1"/>
</dbReference>
<keyword evidence="1" id="KW-0378">Hydrolase</keyword>
<keyword evidence="9" id="KW-1185">Reference proteome</keyword>
<dbReference type="PROSITE" id="PS51192">
    <property type="entry name" value="HELICASE_ATP_BIND_1"/>
    <property type="match status" value="1"/>
</dbReference>
<evidence type="ECO:0000313" key="9">
    <source>
        <dbReference type="Proteomes" id="UP001407347"/>
    </source>
</evidence>
<keyword evidence="3" id="KW-0175">Coiled coil</keyword>